<dbReference type="RefSeq" id="WP_008599603.1">
    <property type="nucleotide sequence ID" value="NZ_AMRV01000001.1"/>
</dbReference>
<proteinExistence type="predicted"/>
<protein>
    <recommendedName>
        <fullName evidence="2">HPt domain-containing protein</fullName>
    </recommendedName>
</protein>
<sequence length="98" mass="10519">MVSSVLREITGGDEELLIQLLVDLKESLTVSVTMLREATDAEWTARAHRLKGGALAMGADDIARIAARAEETGPPDADGRSRTLCEIDKAFADFFAAV</sequence>
<gene>
    <name evidence="3" type="ORF">C725_0216</name>
</gene>
<accession>M2TR75</accession>
<dbReference type="AlphaFoldDB" id="M2TR75"/>
<name>M2TR75_9SPHN</name>
<organism evidence="3 4">
    <name type="scientific">Pacificimonas flava</name>
    <dbReference type="NCBI Taxonomy" id="1234595"/>
    <lineage>
        <taxon>Bacteria</taxon>
        <taxon>Pseudomonadati</taxon>
        <taxon>Pseudomonadota</taxon>
        <taxon>Alphaproteobacteria</taxon>
        <taxon>Sphingomonadales</taxon>
        <taxon>Sphingosinicellaceae</taxon>
        <taxon>Pacificimonas</taxon>
    </lineage>
</organism>
<keyword evidence="1" id="KW-0902">Two-component regulatory system</keyword>
<feature type="domain" description="HPt" evidence="2">
    <location>
        <begin position="17"/>
        <end position="75"/>
    </location>
</feature>
<dbReference type="Proteomes" id="UP000011717">
    <property type="component" value="Unassembled WGS sequence"/>
</dbReference>
<dbReference type="Gene3D" id="1.20.120.160">
    <property type="entry name" value="HPT domain"/>
    <property type="match status" value="1"/>
</dbReference>
<dbReference type="SUPFAM" id="SSF47226">
    <property type="entry name" value="Histidine-containing phosphotransfer domain, HPT domain"/>
    <property type="match status" value="1"/>
</dbReference>
<reference evidence="3 4" key="1">
    <citation type="journal article" date="2013" name="Genome Announc.">
        <title>Draft Genome Sequence of Strain JLT2015T, Belonging to the Family Sphingomonadaceae of the Alphaproteobacteria.</title>
        <authorList>
            <person name="Tang K."/>
            <person name="Liu K."/>
            <person name="Li S."/>
            <person name="Jiao N."/>
        </authorList>
    </citation>
    <scope>NUCLEOTIDE SEQUENCE [LARGE SCALE GENOMIC DNA]</scope>
    <source>
        <strain evidence="3 4">JLT2015</strain>
    </source>
</reference>
<dbReference type="EMBL" id="AMRV01000001">
    <property type="protein sequence ID" value="EMD84286.1"/>
    <property type="molecule type" value="Genomic_DNA"/>
</dbReference>
<evidence type="ECO:0000313" key="3">
    <source>
        <dbReference type="EMBL" id="EMD84286.1"/>
    </source>
</evidence>
<comment type="caution">
    <text evidence="3">The sequence shown here is derived from an EMBL/GenBank/DDBJ whole genome shotgun (WGS) entry which is preliminary data.</text>
</comment>
<dbReference type="InterPro" id="IPR036641">
    <property type="entry name" value="HPT_dom_sf"/>
</dbReference>
<evidence type="ECO:0000313" key="4">
    <source>
        <dbReference type="Proteomes" id="UP000011717"/>
    </source>
</evidence>
<dbReference type="Pfam" id="PF01627">
    <property type="entry name" value="Hpt"/>
    <property type="match status" value="1"/>
</dbReference>
<dbReference type="InterPro" id="IPR008207">
    <property type="entry name" value="Sig_transdc_His_kin_Hpt_dom"/>
</dbReference>
<dbReference type="OrthoDB" id="9981220at2"/>
<dbReference type="GO" id="GO:0000160">
    <property type="term" value="P:phosphorelay signal transduction system"/>
    <property type="evidence" value="ECO:0007669"/>
    <property type="project" value="UniProtKB-KW"/>
</dbReference>
<keyword evidence="4" id="KW-1185">Reference proteome</keyword>
<evidence type="ECO:0000259" key="2">
    <source>
        <dbReference type="Pfam" id="PF01627"/>
    </source>
</evidence>
<dbReference type="GO" id="GO:0004672">
    <property type="term" value="F:protein kinase activity"/>
    <property type="evidence" value="ECO:0007669"/>
    <property type="project" value="UniProtKB-ARBA"/>
</dbReference>
<evidence type="ECO:0000256" key="1">
    <source>
        <dbReference type="ARBA" id="ARBA00023012"/>
    </source>
</evidence>